<dbReference type="PANTHER" id="PTHR30373">
    <property type="entry name" value="UPF0603 PROTEIN YGCG"/>
    <property type="match status" value="1"/>
</dbReference>
<proteinExistence type="predicted"/>
<feature type="domain" description="TPM" evidence="1">
    <location>
        <begin position="7"/>
        <end position="125"/>
    </location>
</feature>
<evidence type="ECO:0000259" key="1">
    <source>
        <dbReference type="Pfam" id="PF04536"/>
    </source>
</evidence>
<dbReference type="PANTHER" id="PTHR30373:SF8">
    <property type="entry name" value="BLL7265 PROTEIN"/>
    <property type="match status" value="1"/>
</dbReference>
<accession>A0A9D1HAR4</accession>
<reference evidence="2" key="2">
    <citation type="journal article" date="2021" name="PeerJ">
        <title>Extensive microbial diversity within the chicken gut microbiome revealed by metagenomics and culture.</title>
        <authorList>
            <person name="Gilroy R."/>
            <person name="Ravi A."/>
            <person name="Getino M."/>
            <person name="Pursley I."/>
            <person name="Horton D.L."/>
            <person name="Alikhan N.F."/>
            <person name="Baker D."/>
            <person name="Gharbi K."/>
            <person name="Hall N."/>
            <person name="Watson M."/>
            <person name="Adriaenssens E.M."/>
            <person name="Foster-Nyarko E."/>
            <person name="Jarju S."/>
            <person name="Secka A."/>
            <person name="Antonio M."/>
            <person name="Oren A."/>
            <person name="Chaudhuri R.R."/>
            <person name="La Ragione R."/>
            <person name="Hildebrand F."/>
            <person name="Pallen M.J."/>
        </authorList>
    </citation>
    <scope>NUCLEOTIDE SEQUENCE</scope>
    <source>
        <strain evidence="2">1383</strain>
    </source>
</reference>
<organism evidence="2 3">
    <name type="scientific">Candidatus Merdimorpha stercoravium</name>
    <dbReference type="NCBI Taxonomy" id="2840863"/>
    <lineage>
        <taxon>Bacteria</taxon>
        <taxon>Pseudomonadati</taxon>
        <taxon>Bacteroidota</taxon>
        <taxon>Flavobacteriia</taxon>
        <taxon>Flavobacteriales</taxon>
        <taxon>Candidatus Merdimorpha</taxon>
    </lineage>
</organism>
<sequence>MASEAVEHFFTPQQEASIVESIRRAEKSTSGEVRVHIEEGDLRVEVLRRAAEVFDALGMTATALHNGVLFYLDIRNHRLAIWGGQGIYEAVPHGFWDEEYRLIARAARRGKLAEGLCEAIEQVGEKLRTYFPYQTDDINELPDEISKGRIE</sequence>
<evidence type="ECO:0000313" key="3">
    <source>
        <dbReference type="Proteomes" id="UP000824161"/>
    </source>
</evidence>
<dbReference type="InterPro" id="IPR007621">
    <property type="entry name" value="TPM_dom"/>
</dbReference>
<comment type="caution">
    <text evidence="2">The sequence shown here is derived from an EMBL/GenBank/DDBJ whole genome shotgun (WGS) entry which is preliminary data.</text>
</comment>
<reference evidence="2" key="1">
    <citation type="submission" date="2020-10" db="EMBL/GenBank/DDBJ databases">
        <authorList>
            <person name="Gilroy R."/>
        </authorList>
    </citation>
    <scope>NUCLEOTIDE SEQUENCE</scope>
    <source>
        <strain evidence="2">1383</strain>
    </source>
</reference>
<dbReference type="Gene3D" id="3.10.310.50">
    <property type="match status" value="1"/>
</dbReference>
<dbReference type="Pfam" id="PF04536">
    <property type="entry name" value="TPM_phosphatase"/>
    <property type="match status" value="1"/>
</dbReference>
<dbReference type="EMBL" id="DVLY01000172">
    <property type="protein sequence ID" value="HIT98528.1"/>
    <property type="molecule type" value="Genomic_DNA"/>
</dbReference>
<name>A0A9D1HAR4_9FLAO</name>
<dbReference type="AlphaFoldDB" id="A0A9D1HAR4"/>
<dbReference type="Proteomes" id="UP000824161">
    <property type="component" value="Unassembled WGS sequence"/>
</dbReference>
<protein>
    <submittedName>
        <fullName evidence="2">TPM domain-containing protein</fullName>
    </submittedName>
</protein>
<evidence type="ECO:0000313" key="2">
    <source>
        <dbReference type="EMBL" id="HIT98528.1"/>
    </source>
</evidence>
<gene>
    <name evidence="2" type="ORF">IAC44_06810</name>
</gene>